<evidence type="ECO:0000313" key="2">
    <source>
        <dbReference type="EMBL" id="MFB5190251.1"/>
    </source>
</evidence>
<protein>
    <submittedName>
        <fullName evidence="2">Na-translocating system protein MpsC family protein</fullName>
    </submittedName>
</protein>
<comment type="caution">
    <text evidence="2">The sequence shown here is derived from an EMBL/GenBank/DDBJ whole genome shotgun (WGS) entry which is preliminary data.</text>
</comment>
<name>A0ABV5ADA7_9BACL</name>
<keyword evidence="3" id="KW-1185">Reference proteome</keyword>
<evidence type="ECO:0000259" key="1">
    <source>
        <dbReference type="Pfam" id="PF10057"/>
    </source>
</evidence>
<dbReference type="Pfam" id="PF10057">
    <property type="entry name" value="MpsC"/>
    <property type="match status" value="2"/>
</dbReference>
<accession>A0ABV5ADA7</accession>
<gene>
    <name evidence="2" type="ORF">KKP3000_003696</name>
</gene>
<dbReference type="Proteomes" id="UP001579974">
    <property type="component" value="Unassembled WGS sequence"/>
</dbReference>
<dbReference type="InterPro" id="IPR018745">
    <property type="entry name" value="MpsC"/>
</dbReference>
<proteinExistence type="predicted"/>
<feature type="domain" description="Na+-translocating membrane potential-generating system MpsC" evidence="1">
    <location>
        <begin position="8"/>
        <end position="107"/>
    </location>
</feature>
<dbReference type="EMBL" id="JBDXSU010000005">
    <property type="protein sequence ID" value="MFB5190251.1"/>
    <property type="molecule type" value="Genomic_DNA"/>
</dbReference>
<dbReference type="RefSeq" id="WP_275473695.1">
    <property type="nucleotide sequence ID" value="NZ_CP162940.1"/>
</dbReference>
<reference evidence="2 3" key="1">
    <citation type="journal article" date="2024" name="Int. J. Mol. Sci.">
        <title>Exploration of Alicyclobacillus spp. Genome in Search of Antibiotic Resistance.</title>
        <authorList>
            <person name="Bucka-Kolendo J."/>
            <person name="Kiousi D.E."/>
            <person name="Dekowska A."/>
            <person name="Mikolajczuk-Szczyrba A."/>
            <person name="Karadedos D.M."/>
            <person name="Michael P."/>
            <person name="Galanis A."/>
            <person name="Sokolowska B."/>
        </authorList>
    </citation>
    <scope>NUCLEOTIDE SEQUENCE [LARGE SCALE GENOMIC DNA]</scope>
    <source>
        <strain evidence="2 3">KKP 3000</strain>
    </source>
</reference>
<sequence>MDPTQARNQQIANFIGRLLRDHFGKGPESVHVCISRTLMMVYLKNFLSPMERVLMESGRSATVFELRRELMSSLIPQIQAYVEIVTGNQLHEFYYDWAFHNKAGMMIGLSVNPFSESDPYEEMYEGKLPLEQEIVEISRQAQKVPEAISSCLLDSRTIVVIRNGILVRIEKELVREGLAPTLRRVKANLEKSLLHHDNHFESMLGRTVTDIFVDWDFDLDKSVISFVLNPKKPVGVDFRHMPLVQQTSDEPQ</sequence>
<evidence type="ECO:0000313" key="3">
    <source>
        <dbReference type="Proteomes" id="UP001579974"/>
    </source>
</evidence>
<organism evidence="2 3">
    <name type="scientific">Alicyclobacillus fastidiosus</name>
    <dbReference type="NCBI Taxonomy" id="392011"/>
    <lineage>
        <taxon>Bacteria</taxon>
        <taxon>Bacillati</taxon>
        <taxon>Bacillota</taxon>
        <taxon>Bacilli</taxon>
        <taxon>Bacillales</taxon>
        <taxon>Alicyclobacillaceae</taxon>
        <taxon>Alicyclobacillus</taxon>
    </lineage>
</organism>
<feature type="domain" description="Na+-translocating membrane potential-generating system MpsC" evidence="1">
    <location>
        <begin position="140"/>
        <end position="229"/>
    </location>
</feature>